<reference evidence="1 2" key="1">
    <citation type="submission" date="2019-06" db="EMBL/GenBank/DDBJ databases">
        <title>Whole genome shotgun sequence of Komagataeibacter hansenii NBRC 14820.</title>
        <authorList>
            <person name="Hosoyama A."/>
            <person name="Uohara A."/>
            <person name="Ohji S."/>
            <person name="Ichikawa N."/>
        </authorList>
    </citation>
    <scope>NUCLEOTIDE SEQUENCE [LARGE SCALE GENOMIC DNA]</scope>
    <source>
        <strain evidence="1 2">NBRC 14820</strain>
    </source>
</reference>
<dbReference type="Proteomes" id="UP000319478">
    <property type="component" value="Unassembled WGS sequence"/>
</dbReference>
<evidence type="ECO:0000313" key="2">
    <source>
        <dbReference type="Proteomes" id="UP000319478"/>
    </source>
</evidence>
<keyword evidence="2" id="KW-1185">Reference proteome</keyword>
<sequence length="109" mass="12585">MRVARICVRCHKQAERVIQNRLCISCYNREGEARRGRDRNGHRPVLADQLYTDSIDVHNSSRSYTVTSTVLNRSELMLQALHTATENLWFTARRRLNIPVPGLQLSLPL</sequence>
<proteinExistence type="predicted"/>
<comment type="caution">
    <text evidence="1">The sequence shown here is derived from an EMBL/GenBank/DDBJ whole genome shotgun (WGS) entry which is preliminary data.</text>
</comment>
<protein>
    <submittedName>
        <fullName evidence="1">Uncharacterized protein</fullName>
    </submittedName>
</protein>
<gene>
    <name evidence="1" type="ORF">GHA01_19930</name>
</gene>
<accession>A0ABQ0SG00</accession>
<organism evidence="1 2">
    <name type="scientific">Novacetimonas hansenii</name>
    <name type="common">Komagataeibacter hansenii</name>
    <dbReference type="NCBI Taxonomy" id="436"/>
    <lineage>
        <taxon>Bacteria</taxon>
        <taxon>Pseudomonadati</taxon>
        <taxon>Pseudomonadota</taxon>
        <taxon>Alphaproteobacteria</taxon>
        <taxon>Acetobacterales</taxon>
        <taxon>Acetobacteraceae</taxon>
        <taxon>Novacetimonas</taxon>
    </lineage>
</organism>
<dbReference type="EMBL" id="BJNN01000108">
    <property type="protein sequence ID" value="GEC64144.1"/>
    <property type="molecule type" value="Genomic_DNA"/>
</dbReference>
<name>A0ABQ0SG00_NOVHA</name>
<evidence type="ECO:0000313" key="1">
    <source>
        <dbReference type="EMBL" id="GEC64144.1"/>
    </source>
</evidence>